<name>A0A182JE84_ANOAO</name>
<feature type="region of interest" description="Disordered" evidence="1">
    <location>
        <begin position="347"/>
        <end position="373"/>
    </location>
</feature>
<keyword evidence="2" id="KW-0812">Transmembrane</keyword>
<feature type="transmembrane region" description="Helical" evidence="2">
    <location>
        <begin position="478"/>
        <end position="498"/>
    </location>
</feature>
<keyword evidence="2" id="KW-0472">Membrane</keyword>
<feature type="compositionally biased region" description="Low complexity" evidence="1">
    <location>
        <begin position="169"/>
        <end position="184"/>
    </location>
</feature>
<dbReference type="EnsemblMetazoa" id="AATE016430-RA">
    <property type="protein sequence ID" value="AATE016430-PA.1"/>
    <property type="gene ID" value="AATE016430"/>
</dbReference>
<keyword evidence="2" id="KW-1133">Transmembrane helix</keyword>
<sequence length="543" mass="56527">MATGGGLRVPMTPTTGTEGPGPPAGGGRSNLPPIDGTGLNGSKGSGSFPWLPSSEGLSRMSDAVSGRDMAIPLSLLRPICFEEKMLSISSLAGSSRITGTPPAPGEGVATGTTDPGRSFASIGGGGGCAHSSSTPPTVGSALRSFASSSVSKRRCSLIWSNSSFSRPILSTPPSSASSSRLPGSPVGGSGIPGRSNVPSTIEVQLSEETFLLGATASDRASATFTTRGARVPERDLRGLASRTDSNFGSGMVAWTAIDFEGTFPCRFLSLPFSCYPIFRLPATLQGDRLLAGTFFLEPHGTLFRSFGRSVRLADLTDAARVLILQLAYDTTFVFSLLRGGLKAYAERSSDQPTGQGGTRFRPGTSSSSSFSSPAPSPSLTFPFCVATQPPPPLIVAGTIAEGLPTPFVSPFCTTTFFSDFFASPPPPCGFGGAGSSISSTSELNVCFMIRRLLRFISCEARRSSFSSRSSFSPSVGRSLMIIPVVVVFAGTVATFLALRCRLCPLLEWVLVLLVPLVPLQTVVAVLVLAVGGVVELRQLAYWS</sequence>
<reference evidence="3" key="1">
    <citation type="submission" date="2022-08" db="UniProtKB">
        <authorList>
            <consortium name="EnsemblMetazoa"/>
        </authorList>
    </citation>
    <scope>IDENTIFICATION</scope>
    <source>
        <strain evidence="3">EBRO</strain>
    </source>
</reference>
<feature type="region of interest" description="Disordered" evidence="1">
    <location>
        <begin position="169"/>
        <end position="195"/>
    </location>
</feature>
<proteinExistence type="predicted"/>
<feature type="region of interest" description="Disordered" evidence="1">
    <location>
        <begin position="1"/>
        <end position="53"/>
    </location>
</feature>
<evidence type="ECO:0000256" key="2">
    <source>
        <dbReference type="SAM" id="Phobius"/>
    </source>
</evidence>
<evidence type="ECO:0000256" key="1">
    <source>
        <dbReference type="SAM" id="MobiDB-lite"/>
    </source>
</evidence>
<dbReference type="VEuPathDB" id="VectorBase:AATE016430"/>
<organism evidence="3">
    <name type="scientific">Anopheles atroparvus</name>
    <name type="common">European mosquito</name>
    <dbReference type="NCBI Taxonomy" id="41427"/>
    <lineage>
        <taxon>Eukaryota</taxon>
        <taxon>Metazoa</taxon>
        <taxon>Ecdysozoa</taxon>
        <taxon>Arthropoda</taxon>
        <taxon>Hexapoda</taxon>
        <taxon>Insecta</taxon>
        <taxon>Pterygota</taxon>
        <taxon>Neoptera</taxon>
        <taxon>Endopterygota</taxon>
        <taxon>Diptera</taxon>
        <taxon>Nematocera</taxon>
        <taxon>Culicoidea</taxon>
        <taxon>Culicidae</taxon>
        <taxon>Anophelinae</taxon>
        <taxon>Anopheles</taxon>
    </lineage>
</organism>
<feature type="region of interest" description="Disordered" evidence="1">
    <location>
        <begin position="94"/>
        <end position="141"/>
    </location>
</feature>
<feature type="transmembrane region" description="Helical" evidence="2">
    <location>
        <begin position="510"/>
        <end position="534"/>
    </location>
</feature>
<accession>A0A182JE84</accession>
<dbReference type="AlphaFoldDB" id="A0A182JE84"/>
<evidence type="ECO:0000313" key="3">
    <source>
        <dbReference type="EnsemblMetazoa" id="AATE016430-PA.1"/>
    </source>
</evidence>
<protein>
    <submittedName>
        <fullName evidence="3">Uncharacterized protein</fullName>
    </submittedName>
</protein>